<dbReference type="PANTHER" id="PTHR48449">
    <property type="entry name" value="DUF1985 DOMAIN-CONTAINING PROTEIN"/>
    <property type="match status" value="1"/>
</dbReference>
<proteinExistence type="predicted"/>
<keyword evidence="3" id="KW-1185">Reference proteome</keyword>
<organism evidence="2 3">
    <name type="scientific">Cynara cardunculus var. scolymus</name>
    <name type="common">Globe artichoke</name>
    <name type="synonym">Cynara scolymus</name>
    <dbReference type="NCBI Taxonomy" id="59895"/>
    <lineage>
        <taxon>Eukaryota</taxon>
        <taxon>Viridiplantae</taxon>
        <taxon>Streptophyta</taxon>
        <taxon>Embryophyta</taxon>
        <taxon>Tracheophyta</taxon>
        <taxon>Spermatophyta</taxon>
        <taxon>Magnoliopsida</taxon>
        <taxon>eudicotyledons</taxon>
        <taxon>Gunneridae</taxon>
        <taxon>Pentapetalae</taxon>
        <taxon>asterids</taxon>
        <taxon>campanulids</taxon>
        <taxon>Asterales</taxon>
        <taxon>Asteraceae</taxon>
        <taxon>Carduoideae</taxon>
        <taxon>Cardueae</taxon>
        <taxon>Carduinae</taxon>
        <taxon>Cynara</taxon>
    </lineage>
</organism>
<evidence type="ECO:0000313" key="3">
    <source>
        <dbReference type="Proteomes" id="UP000243975"/>
    </source>
</evidence>
<name>A0A118JVX1_CYNCS</name>
<dbReference type="Proteomes" id="UP000243975">
    <property type="component" value="Unassembled WGS sequence"/>
</dbReference>
<feature type="region of interest" description="Disordered" evidence="1">
    <location>
        <begin position="165"/>
        <end position="198"/>
    </location>
</feature>
<accession>A0A118JVX1</accession>
<sequence length="293" mass="32971">RDLRPSLKTPQNEVRALHQGVYDRCSNDVTSSKSRRRMNGRLRKSLDITGSMTERTRIPQVGFSGRQPNLVVAGFLLRLVEDLDSWNRYPWGSYLWALTHPQLKTALPRRQHHVGVKADRIAKYTLTGFVFAFKDGRQPLTVTSTEVERQTDWWSDSQRFFNSIADDFQPPTKRGRSYSPPRPPRPPAPPISSFAGVGASSPEAAITVPKSLEQRVAALEQAVHDLQAGQRSLEAGQSDLEAGYRAMQAAYSGMNYTHARVETSRDVALGRWQHDAMSLVLIAIDIPEQHWPT</sequence>
<protein>
    <submittedName>
        <fullName evidence="2">Uncharacterized protein</fullName>
    </submittedName>
</protein>
<dbReference type="AlphaFoldDB" id="A0A118JVX1"/>
<dbReference type="Gramene" id="KVH94451">
    <property type="protein sequence ID" value="KVH94451"/>
    <property type="gene ID" value="Ccrd_003486"/>
</dbReference>
<comment type="caution">
    <text evidence="2">The sequence shown here is derived from an EMBL/GenBank/DDBJ whole genome shotgun (WGS) entry which is preliminary data.</text>
</comment>
<dbReference type="STRING" id="59895.A0A118JVX1"/>
<dbReference type="EMBL" id="LEKV01004553">
    <property type="protein sequence ID" value="KVH94451.1"/>
    <property type="molecule type" value="Genomic_DNA"/>
</dbReference>
<gene>
    <name evidence="2" type="ORF">Ccrd_003486</name>
</gene>
<dbReference type="PANTHER" id="PTHR48449:SF1">
    <property type="entry name" value="DUF1985 DOMAIN-CONTAINING PROTEIN"/>
    <property type="match status" value="1"/>
</dbReference>
<evidence type="ECO:0000256" key="1">
    <source>
        <dbReference type="SAM" id="MobiDB-lite"/>
    </source>
</evidence>
<feature type="compositionally biased region" description="Pro residues" evidence="1">
    <location>
        <begin position="180"/>
        <end position="190"/>
    </location>
</feature>
<evidence type="ECO:0000313" key="2">
    <source>
        <dbReference type="EMBL" id="KVH94451.1"/>
    </source>
</evidence>
<reference evidence="2 3" key="1">
    <citation type="journal article" date="2016" name="Sci. Rep.">
        <title>The genome sequence of the outbreeding globe artichoke constructed de novo incorporating a phase-aware low-pass sequencing strategy of F1 progeny.</title>
        <authorList>
            <person name="Scaglione D."/>
            <person name="Reyes-Chin-Wo S."/>
            <person name="Acquadro A."/>
            <person name="Froenicke L."/>
            <person name="Portis E."/>
            <person name="Beitel C."/>
            <person name="Tirone M."/>
            <person name="Mauro R."/>
            <person name="Lo Monaco A."/>
            <person name="Mauromicale G."/>
            <person name="Faccioli P."/>
            <person name="Cattivelli L."/>
            <person name="Rieseberg L."/>
            <person name="Michelmore R."/>
            <person name="Lanteri S."/>
        </authorList>
    </citation>
    <scope>NUCLEOTIDE SEQUENCE [LARGE SCALE GENOMIC DNA]</scope>
    <source>
        <strain evidence="2">2C</strain>
    </source>
</reference>
<feature type="non-terminal residue" evidence="2">
    <location>
        <position position="1"/>
    </location>
</feature>